<dbReference type="EMBL" id="AP018694">
    <property type="protein sequence ID" value="BBE17079.1"/>
    <property type="molecule type" value="Genomic_DNA"/>
</dbReference>
<accession>A0A5K7S6C7</accession>
<dbReference type="InterPro" id="IPR006597">
    <property type="entry name" value="Sel1-like"/>
</dbReference>
<feature type="repeat" description="TPR" evidence="1">
    <location>
        <begin position="619"/>
        <end position="652"/>
    </location>
</feature>
<reference evidence="4" key="1">
    <citation type="journal article" date="2020" name="Int. J. Syst. Evol. Microbiol.">
        <title>Aquipluma nitroreducens gen. nov. sp. nov., a novel facultatively anaerobic bacterium isolated from a freshwater lake.</title>
        <authorList>
            <person name="Watanabe M."/>
            <person name="Kojima H."/>
            <person name="Fukui M."/>
        </authorList>
    </citation>
    <scope>NUCLEOTIDE SEQUENCE</scope>
    <source>
        <strain evidence="4">MeG22</strain>
    </source>
</reference>
<dbReference type="AlphaFoldDB" id="A0A5K7S6C7"/>
<dbReference type="RefSeq" id="WP_318350102.1">
    <property type="nucleotide sequence ID" value="NZ_AP018694.1"/>
</dbReference>
<evidence type="ECO:0000256" key="2">
    <source>
        <dbReference type="SAM" id="MobiDB-lite"/>
    </source>
</evidence>
<dbReference type="InterPro" id="IPR011990">
    <property type="entry name" value="TPR-like_helical_dom_sf"/>
</dbReference>
<keyword evidence="3" id="KW-0732">Signal</keyword>
<dbReference type="SMART" id="SM00028">
    <property type="entry name" value="TPR"/>
    <property type="match status" value="10"/>
</dbReference>
<dbReference type="Gene3D" id="1.25.40.10">
    <property type="entry name" value="Tetratricopeptide repeat domain"/>
    <property type="match status" value="8"/>
</dbReference>
<dbReference type="Proteomes" id="UP001193389">
    <property type="component" value="Chromosome"/>
</dbReference>
<feature type="repeat" description="TPR" evidence="1">
    <location>
        <begin position="656"/>
        <end position="689"/>
    </location>
</feature>
<name>A0A5K7S6C7_9BACT</name>
<dbReference type="InterPro" id="IPR019734">
    <property type="entry name" value="TPR_rpt"/>
</dbReference>
<feature type="region of interest" description="Disordered" evidence="2">
    <location>
        <begin position="1002"/>
        <end position="1024"/>
    </location>
</feature>
<sequence>MKTTRFVFILFLLAYSPILITAQQTVYYQSVSQKIQEAKELYLARNYVSAINQFDQIASSSGENSDVRAEAMFYKALCGLKLDNGNAEEQIAEFLKEFPESSFRNRALFEQAIYQFDKKKYPAVLKTLESIDKSEISKDELAHFYYMKGYANFEKEKFDAALTAFSEIKDGNSLYAAPSQYYFGHIHYLKGNYETALQEFLKLKKNPVFEKVIPFYISQIYYKQAKYREVVDYTAPLINKVPADQQLELARLLGDSYFHLREFKNAIQFLEFYLSDKNNKGREENYMLGYCYYLNSQEAKAIPYLEIACKGKDELAQNAYYHLADCYVTTNDKNKARQAFEAASELDFDPKIKEDALFNYAKITYELSYSPFNETIKAFDKYITSYPNAERNDVAYDYLVKVYMSTSNYRDAMASIENIKVKNQSVKKAYQRVAYYRALECFNNLDYNGALENFNKSIDAGDFNKNYHSLALFWKAEALFRLNDFNKAITGYNAFMKSPGAIVLPEYKTAHYNLAYAYFQVKDYSAASDYFRKYLNLEDDLRSEKVADANNRLGDCNFLNRDYSQAISNYDKALRLNVYDADYSLYQKAFCLGLQRDNQGKINALNSLIQIYPNSSYQDDALFELGRTYERINQPQMATTYYKQLITKYPQSNLQNKALVQLGLVSYNANDFKGAVNYYKQVVDQSPNSPETQSALAGMKNSYVEMNDVDSYFAYTNKLGNGVQVSVNEQDSLSYQAAEKLYMAGDKKARAQFERYLNQFPNGGFVLNSHFYLAQLLYADGEFDKALAEYEMVIAQPDNYFTEGALSKAAGLHYNDQNYVQALAYFERLAKISNSGNNLPDALTGIMRCQFNLAKYPDCITTANQILALEKVSDILKRETNYKLGLSYYNSGNADKAFPILSKLSTDTNSAEGAESKFLVAEILFEKQKLKESEKEIMDFIDKNSPHQFWLAKSFLLLSDIYLKNGDEFQAKHTLKSIEENYPEKEDGILEATRQKLQVIEADEASQTKNQSKPLEINISGGKK</sequence>
<dbReference type="SUPFAM" id="SSF48452">
    <property type="entry name" value="TPR-like"/>
    <property type="match status" value="6"/>
</dbReference>
<dbReference type="Pfam" id="PF13432">
    <property type="entry name" value="TPR_16"/>
    <property type="match status" value="1"/>
</dbReference>
<evidence type="ECO:0000313" key="5">
    <source>
        <dbReference type="Proteomes" id="UP001193389"/>
    </source>
</evidence>
<feature type="repeat" description="TPR" evidence="1">
    <location>
        <begin position="508"/>
        <end position="541"/>
    </location>
</feature>
<dbReference type="PANTHER" id="PTHR12558">
    <property type="entry name" value="CELL DIVISION CYCLE 16,23,27"/>
    <property type="match status" value="1"/>
</dbReference>
<protein>
    <submittedName>
        <fullName evidence="4">TPR-domain containing protein</fullName>
    </submittedName>
</protein>
<evidence type="ECO:0000256" key="1">
    <source>
        <dbReference type="PROSITE-ProRule" id="PRU00339"/>
    </source>
</evidence>
<dbReference type="KEGG" id="anf:AQPE_1228"/>
<feature type="signal peptide" evidence="3">
    <location>
        <begin position="1"/>
        <end position="22"/>
    </location>
</feature>
<dbReference type="Pfam" id="PF13174">
    <property type="entry name" value="TPR_6"/>
    <property type="match status" value="4"/>
</dbReference>
<keyword evidence="5" id="KW-1185">Reference proteome</keyword>
<organism evidence="4 5">
    <name type="scientific">Aquipluma nitroreducens</name>
    <dbReference type="NCBI Taxonomy" id="2010828"/>
    <lineage>
        <taxon>Bacteria</taxon>
        <taxon>Pseudomonadati</taxon>
        <taxon>Bacteroidota</taxon>
        <taxon>Bacteroidia</taxon>
        <taxon>Marinilabiliales</taxon>
        <taxon>Prolixibacteraceae</taxon>
        <taxon>Aquipluma</taxon>
    </lineage>
</organism>
<proteinExistence type="predicted"/>
<feature type="repeat" description="TPR" evidence="1">
    <location>
        <begin position="317"/>
        <end position="350"/>
    </location>
</feature>
<evidence type="ECO:0000256" key="3">
    <source>
        <dbReference type="SAM" id="SignalP"/>
    </source>
</evidence>
<dbReference type="PROSITE" id="PS50005">
    <property type="entry name" value="TPR"/>
    <property type="match status" value="5"/>
</dbReference>
<feature type="repeat" description="TPR" evidence="1">
    <location>
        <begin position="547"/>
        <end position="580"/>
    </location>
</feature>
<gene>
    <name evidence="4" type="ORF">AQPE_1228</name>
</gene>
<dbReference type="Pfam" id="PF13181">
    <property type="entry name" value="TPR_8"/>
    <property type="match status" value="1"/>
</dbReference>
<dbReference type="SMART" id="SM00671">
    <property type="entry name" value="SEL1"/>
    <property type="match status" value="6"/>
</dbReference>
<feature type="chain" id="PRO_5024448879" evidence="3">
    <location>
        <begin position="23"/>
        <end position="1024"/>
    </location>
</feature>
<dbReference type="PANTHER" id="PTHR12558:SF13">
    <property type="entry name" value="CELL DIVISION CYCLE PROTEIN 27 HOMOLOG"/>
    <property type="match status" value="1"/>
</dbReference>
<keyword evidence="1" id="KW-0802">TPR repeat</keyword>
<evidence type="ECO:0000313" key="4">
    <source>
        <dbReference type="EMBL" id="BBE17079.1"/>
    </source>
</evidence>